<accession>A0A8T8K3T2</accession>
<feature type="transmembrane region" description="Helical" evidence="6">
    <location>
        <begin position="50"/>
        <end position="70"/>
    </location>
</feature>
<keyword evidence="8" id="KW-1185">Reference proteome</keyword>
<comment type="subcellular location">
    <subcellularLocation>
        <location evidence="1">Membrane</location>
        <topology evidence="1">Multi-pass membrane protein</topology>
    </subcellularLocation>
</comment>
<dbReference type="KEGG" id="meme:HYG87_04570"/>
<evidence type="ECO:0000256" key="3">
    <source>
        <dbReference type="ARBA" id="ARBA00022692"/>
    </source>
</evidence>
<dbReference type="Pfam" id="PF03073">
    <property type="entry name" value="TspO_MBR"/>
    <property type="match status" value="1"/>
</dbReference>
<gene>
    <name evidence="7" type="ORF">HYG87_04570</name>
</gene>
<keyword evidence="5 6" id="KW-0472">Membrane</keyword>
<sequence length="160" mass="18192">MNNRSRDLSLVTFFVIGCLLVGGISGFFTTGAVDTWYPSLVKPDWNPPSWLFGPVWTILYALMGVAAFLIYREGFEKKEVKIALGIFSVQLGLNFLWSILFFNYKNLFASFVEIVVLWVAILATIISFYRISRPAALIMIPYLLWVSFATILNYTILVLN</sequence>
<name>A0A8T8K3T2_9EURY</name>
<evidence type="ECO:0000256" key="1">
    <source>
        <dbReference type="ARBA" id="ARBA00004141"/>
    </source>
</evidence>
<evidence type="ECO:0000256" key="4">
    <source>
        <dbReference type="ARBA" id="ARBA00022989"/>
    </source>
</evidence>
<keyword evidence="4 6" id="KW-1133">Transmembrane helix</keyword>
<evidence type="ECO:0000256" key="2">
    <source>
        <dbReference type="ARBA" id="ARBA00007524"/>
    </source>
</evidence>
<dbReference type="PROSITE" id="PS51257">
    <property type="entry name" value="PROKAR_LIPOPROTEIN"/>
    <property type="match status" value="1"/>
</dbReference>
<dbReference type="CDD" id="cd15904">
    <property type="entry name" value="TSPO_MBR"/>
    <property type="match status" value="1"/>
</dbReference>
<dbReference type="PANTHER" id="PTHR10057:SF0">
    <property type="entry name" value="TRANSLOCATOR PROTEIN"/>
    <property type="match status" value="1"/>
</dbReference>
<dbReference type="GO" id="GO:0033013">
    <property type="term" value="P:tetrapyrrole metabolic process"/>
    <property type="evidence" value="ECO:0007669"/>
    <property type="project" value="UniProtKB-ARBA"/>
</dbReference>
<dbReference type="OrthoDB" id="212929at2157"/>
<proteinExistence type="inferred from homology"/>
<dbReference type="InterPro" id="IPR004307">
    <property type="entry name" value="TspO_MBR"/>
</dbReference>
<dbReference type="FunFam" id="1.20.1260.100:FF:000001">
    <property type="entry name" value="translocator protein 2"/>
    <property type="match status" value="1"/>
</dbReference>
<keyword evidence="3 6" id="KW-0812">Transmembrane</keyword>
<organism evidence="7 8">
    <name type="scientific">Methanobacterium alkalithermotolerans</name>
    <dbReference type="NCBI Taxonomy" id="2731220"/>
    <lineage>
        <taxon>Archaea</taxon>
        <taxon>Methanobacteriati</taxon>
        <taxon>Methanobacteriota</taxon>
        <taxon>Methanomada group</taxon>
        <taxon>Methanobacteria</taxon>
        <taxon>Methanobacteriales</taxon>
        <taxon>Methanobacteriaceae</taxon>
        <taxon>Methanobacterium</taxon>
    </lineage>
</organism>
<dbReference type="InterPro" id="IPR038330">
    <property type="entry name" value="TspO/MBR-related_sf"/>
</dbReference>
<dbReference type="Gene3D" id="1.20.1260.100">
    <property type="entry name" value="TspO/MBR protein"/>
    <property type="match status" value="1"/>
</dbReference>
<dbReference type="RefSeq" id="WP_211534041.1">
    <property type="nucleotide sequence ID" value="NZ_CP058560.1"/>
</dbReference>
<feature type="transmembrane region" description="Helical" evidence="6">
    <location>
        <begin position="108"/>
        <end position="129"/>
    </location>
</feature>
<comment type="similarity">
    <text evidence="2">Belongs to the TspO/BZRP family.</text>
</comment>
<dbReference type="EMBL" id="CP058560">
    <property type="protein sequence ID" value="QUH23094.1"/>
    <property type="molecule type" value="Genomic_DNA"/>
</dbReference>
<dbReference type="PIRSF" id="PIRSF005859">
    <property type="entry name" value="PBR"/>
    <property type="match status" value="1"/>
</dbReference>
<protein>
    <submittedName>
        <fullName evidence="7">Tryptophan-rich sensory protein</fullName>
    </submittedName>
</protein>
<dbReference type="AlphaFoldDB" id="A0A8T8K3T2"/>
<evidence type="ECO:0000313" key="7">
    <source>
        <dbReference type="EMBL" id="QUH23094.1"/>
    </source>
</evidence>
<dbReference type="GeneID" id="64820013"/>
<evidence type="ECO:0000256" key="5">
    <source>
        <dbReference type="ARBA" id="ARBA00023136"/>
    </source>
</evidence>
<dbReference type="GO" id="GO:0016020">
    <property type="term" value="C:membrane"/>
    <property type="evidence" value="ECO:0007669"/>
    <property type="project" value="UniProtKB-SubCell"/>
</dbReference>
<feature type="transmembrane region" description="Helical" evidence="6">
    <location>
        <begin position="136"/>
        <end position="157"/>
    </location>
</feature>
<evidence type="ECO:0000313" key="8">
    <source>
        <dbReference type="Proteomes" id="UP000681041"/>
    </source>
</evidence>
<evidence type="ECO:0000256" key="6">
    <source>
        <dbReference type="SAM" id="Phobius"/>
    </source>
</evidence>
<feature type="transmembrane region" description="Helical" evidence="6">
    <location>
        <begin position="82"/>
        <end position="102"/>
    </location>
</feature>
<dbReference type="PANTHER" id="PTHR10057">
    <property type="entry name" value="PERIPHERAL-TYPE BENZODIAZEPINE RECEPTOR"/>
    <property type="match status" value="1"/>
</dbReference>
<reference evidence="7" key="1">
    <citation type="submission" date="2020-07" db="EMBL/GenBank/DDBJ databases">
        <title>Methanobacterium. sp. MethCan genome.</title>
        <authorList>
            <person name="Postec A."/>
            <person name="Quemeneur M."/>
        </authorList>
    </citation>
    <scope>NUCLEOTIDE SEQUENCE</scope>
    <source>
        <strain evidence="7">MethCAN</strain>
    </source>
</reference>
<dbReference type="Proteomes" id="UP000681041">
    <property type="component" value="Chromosome"/>
</dbReference>